<evidence type="ECO:0000256" key="13">
    <source>
        <dbReference type="ARBA" id="ARBA00023157"/>
    </source>
</evidence>
<evidence type="ECO:0000256" key="15">
    <source>
        <dbReference type="ARBA" id="ARBA00023242"/>
    </source>
</evidence>
<keyword evidence="12" id="KW-0186">Copper</keyword>
<dbReference type="CDD" id="cd13845">
    <property type="entry name" value="CuRO_1_AAO"/>
    <property type="match status" value="1"/>
</dbReference>
<feature type="compositionally biased region" description="Polar residues" evidence="18">
    <location>
        <begin position="223"/>
        <end position="233"/>
    </location>
</feature>
<evidence type="ECO:0000256" key="1">
    <source>
        <dbReference type="ARBA" id="ARBA00001935"/>
    </source>
</evidence>
<dbReference type="PROSITE" id="PS00080">
    <property type="entry name" value="MULTICOPPER_OXIDASE2"/>
    <property type="match status" value="1"/>
</dbReference>
<evidence type="ECO:0000256" key="2">
    <source>
        <dbReference type="ARBA" id="ARBA00004123"/>
    </source>
</evidence>
<dbReference type="GO" id="GO:0009615">
    <property type="term" value="P:response to virus"/>
    <property type="evidence" value="ECO:0007669"/>
    <property type="project" value="UniProtKB-ARBA"/>
</dbReference>
<dbReference type="FunFam" id="2.60.40.420:FF:000059">
    <property type="entry name" value="L-ascorbate oxidase"/>
    <property type="match status" value="1"/>
</dbReference>
<dbReference type="InterPro" id="IPR002355">
    <property type="entry name" value="Cu_oxidase_Cu_BS"/>
</dbReference>
<dbReference type="GO" id="GO:0051726">
    <property type="term" value="P:regulation of cell cycle"/>
    <property type="evidence" value="ECO:0007669"/>
    <property type="project" value="TreeGrafter"/>
</dbReference>
<evidence type="ECO:0000256" key="5">
    <source>
        <dbReference type="ARBA" id="ARBA00011473"/>
    </source>
</evidence>
<evidence type="ECO:0000256" key="14">
    <source>
        <dbReference type="ARBA" id="ARBA00023180"/>
    </source>
</evidence>
<dbReference type="SUPFAM" id="SSF50978">
    <property type="entry name" value="WD40 repeat-like"/>
    <property type="match status" value="1"/>
</dbReference>
<dbReference type="InterPro" id="IPR003888">
    <property type="entry name" value="FYrich_N"/>
</dbReference>
<evidence type="ECO:0000256" key="18">
    <source>
        <dbReference type="SAM" id="MobiDB-lite"/>
    </source>
</evidence>
<dbReference type="InterPro" id="IPR017760">
    <property type="entry name" value="L-ascorbate_oxidase_pln"/>
</dbReference>
<dbReference type="InterPro" id="IPR033138">
    <property type="entry name" value="Cu_oxidase_CS"/>
</dbReference>
<keyword evidence="9" id="KW-0479">Metal-binding</keyword>
<comment type="subcellular location">
    <subcellularLocation>
        <location evidence="2">Nucleus</location>
    </subcellularLocation>
    <subcellularLocation>
        <location evidence="3">Secreted</location>
    </subcellularLocation>
</comment>
<dbReference type="GO" id="GO:0008447">
    <property type="term" value="F:L-ascorbate oxidase activity"/>
    <property type="evidence" value="ECO:0007669"/>
    <property type="project" value="UniProtKB-EC"/>
</dbReference>
<evidence type="ECO:0000256" key="3">
    <source>
        <dbReference type="ARBA" id="ARBA00004613"/>
    </source>
</evidence>
<evidence type="ECO:0000256" key="8">
    <source>
        <dbReference type="ARBA" id="ARBA00022525"/>
    </source>
</evidence>
<evidence type="ECO:0000256" key="9">
    <source>
        <dbReference type="ARBA" id="ARBA00022723"/>
    </source>
</evidence>
<dbReference type="GO" id="GO:0005634">
    <property type="term" value="C:nucleus"/>
    <property type="evidence" value="ECO:0007669"/>
    <property type="project" value="UniProtKB-SubCell"/>
</dbReference>
<dbReference type="OMA" id="CISSDDW"/>
<keyword evidence="10" id="KW-0677">Repeat</keyword>
<evidence type="ECO:0000256" key="17">
    <source>
        <dbReference type="ARBA" id="ARBA00054778"/>
    </source>
</evidence>
<comment type="catalytic activity">
    <reaction evidence="16">
        <text>4 L-ascorbate + O2 = 4 monodehydro-L-ascorbate radical + 2 H2O</text>
        <dbReference type="Rhea" id="RHEA:30243"/>
        <dbReference type="ChEBI" id="CHEBI:15377"/>
        <dbReference type="ChEBI" id="CHEBI:15379"/>
        <dbReference type="ChEBI" id="CHEBI:38290"/>
        <dbReference type="ChEBI" id="CHEBI:59513"/>
        <dbReference type="EC" id="1.10.3.3"/>
    </reaction>
</comment>
<dbReference type="CDD" id="cd13893">
    <property type="entry name" value="CuRO_3_AAO"/>
    <property type="match status" value="1"/>
</dbReference>
<dbReference type="SUPFAM" id="SSF49503">
    <property type="entry name" value="Cupredoxins"/>
    <property type="match status" value="3"/>
</dbReference>
<feature type="domain" description="Plastocyanin-like" evidence="21">
    <location>
        <begin position="1219"/>
        <end position="1331"/>
    </location>
</feature>
<dbReference type="STRING" id="3871.A0A1J7G0P8"/>
<dbReference type="InterPro" id="IPR040092">
    <property type="entry name" value="TBRG1"/>
</dbReference>
<dbReference type="EC" id="1.10.3.3" evidence="6"/>
<dbReference type="InterPro" id="IPR008972">
    <property type="entry name" value="Cupredoxin"/>
</dbReference>
<feature type="region of interest" description="Disordered" evidence="18">
    <location>
        <begin position="397"/>
        <end position="417"/>
    </location>
</feature>
<dbReference type="GO" id="GO:0005576">
    <property type="term" value="C:extracellular region"/>
    <property type="evidence" value="ECO:0007669"/>
    <property type="project" value="UniProtKB-SubCell"/>
</dbReference>
<feature type="domain" description="Plastocyanin-like" evidence="20">
    <location>
        <begin position="1618"/>
        <end position="1733"/>
    </location>
</feature>
<dbReference type="PROSITE" id="PS51542">
    <property type="entry name" value="FYRN"/>
    <property type="match status" value="1"/>
</dbReference>
<comment type="function">
    <text evidence="17">May be involved in a redox system involving ascorbic acid.</text>
</comment>
<dbReference type="Pfam" id="PF07732">
    <property type="entry name" value="Cu-oxidase_3"/>
    <property type="match status" value="1"/>
</dbReference>
<keyword evidence="11" id="KW-0560">Oxidoreductase</keyword>
<gene>
    <name evidence="22" type="ORF">TanjilG_13870</name>
</gene>
<protein>
    <recommendedName>
        <fullName evidence="7">L-ascorbate oxidase</fullName>
        <ecNumber evidence="6">1.10.3.3</ecNumber>
    </recommendedName>
</protein>
<dbReference type="Gramene" id="OIV93855">
    <property type="protein sequence ID" value="OIV93855"/>
    <property type="gene ID" value="TanjilG_13870"/>
</dbReference>
<dbReference type="GO" id="GO:0048731">
    <property type="term" value="P:system development"/>
    <property type="evidence" value="ECO:0007669"/>
    <property type="project" value="UniProtKB-ARBA"/>
</dbReference>
<feature type="domain" description="Plastocyanin-like" evidence="19">
    <location>
        <begin position="1346"/>
        <end position="1508"/>
    </location>
</feature>
<dbReference type="GO" id="GO:0140993">
    <property type="term" value="F:histone modifying activity"/>
    <property type="evidence" value="ECO:0007669"/>
    <property type="project" value="UniProtKB-ARBA"/>
</dbReference>
<dbReference type="GO" id="GO:0042542">
    <property type="term" value="P:response to hydrogen peroxide"/>
    <property type="evidence" value="ECO:0007669"/>
    <property type="project" value="UniProtKB-ARBA"/>
</dbReference>
<keyword evidence="8" id="KW-0964">Secreted</keyword>
<dbReference type="InterPro" id="IPR011706">
    <property type="entry name" value="Cu-oxidase_C"/>
</dbReference>
<dbReference type="GO" id="GO:0050687">
    <property type="term" value="P:negative regulation of defense response to virus"/>
    <property type="evidence" value="ECO:0007669"/>
    <property type="project" value="UniProtKB-ARBA"/>
</dbReference>
<organism evidence="22 23">
    <name type="scientific">Lupinus angustifolius</name>
    <name type="common">Narrow-leaved blue lupine</name>
    <dbReference type="NCBI Taxonomy" id="3871"/>
    <lineage>
        <taxon>Eukaryota</taxon>
        <taxon>Viridiplantae</taxon>
        <taxon>Streptophyta</taxon>
        <taxon>Embryophyta</taxon>
        <taxon>Tracheophyta</taxon>
        <taxon>Spermatophyta</taxon>
        <taxon>Magnoliopsida</taxon>
        <taxon>eudicotyledons</taxon>
        <taxon>Gunneridae</taxon>
        <taxon>Pentapetalae</taxon>
        <taxon>rosids</taxon>
        <taxon>fabids</taxon>
        <taxon>Fabales</taxon>
        <taxon>Fabaceae</taxon>
        <taxon>Papilionoideae</taxon>
        <taxon>50 kb inversion clade</taxon>
        <taxon>genistoids sensu lato</taxon>
        <taxon>core genistoids</taxon>
        <taxon>Genisteae</taxon>
        <taxon>Lupinus</taxon>
    </lineage>
</organism>
<evidence type="ECO:0000256" key="7">
    <source>
        <dbReference type="ARBA" id="ARBA00022095"/>
    </source>
</evidence>
<dbReference type="PANTHER" id="PTHR22715">
    <property type="entry name" value="TRANSFORMING GROWTH FACTOR BETA REGULATED GENE 1"/>
    <property type="match status" value="1"/>
</dbReference>
<keyword evidence="15" id="KW-0539">Nucleus</keyword>
<dbReference type="Gene3D" id="2.60.40.420">
    <property type="entry name" value="Cupredoxins - blue copper proteins"/>
    <property type="match status" value="3"/>
</dbReference>
<comment type="similarity">
    <text evidence="4">Belongs to the multicopper oxidase family.</text>
</comment>
<evidence type="ECO:0000313" key="23">
    <source>
        <dbReference type="Proteomes" id="UP000188354"/>
    </source>
</evidence>
<dbReference type="GO" id="GO:0005507">
    <property type="term" value="F:copper ion binding"/>
    <property type="evidence" value="ECO:0007669"/>
    <property type="project" value="InterPro"/>
</dbReference>
<keyword evidence="23" id="KW-1185">Reference proteome</keyword>
<evidence type="ECO:0000256" key="16">
    <source>
        <dbReference type="ARBA" id="ARBA00048908"/>
    </source>
</evidence>
<feature type="region of interest" description="Disordered" evidence="18">
    <location>
        <begin position="188"/>
        <end position="238"/>
    </location>
</feature>
<evidence type="ECO:0000256" key="10">
    <source>
        <dbReference type="ARBA" id="ARBA00022737"/>
    </source>
</evidence>
<keyword evidence="14" id="KW-0325">Glycoprotein</keyword>
<feature type="compositionally biased region" description="Basic and acidic residues" evidence="18">
    <location>
        <begin position="193"/>
        <end position="207"/>
    </location>
</feature>
<dbReference type="EMBL" id="CM007377">
    <property type="protein sequence ID" value="OIV93855.1"/>
    <property type="molecule type" value="Genomic_DNA"/>
</dbReference>
<evidence type="ECO:0000259" key="19">
    <source>
        <dbReference type="Pfam" id="PF00394"/>
    </source>
</evidence>
<accession>A0A1J7G0P8</accession>
<evidence type="ECO:0000313" key="22">
    <source>
        <dbReference type="EMBL" id="OIV93855.1"/>
    </source>
</evidence>
<dbReference type="InterPro" id="IPR034267">
    <property type="entry name" value="CuRO_3_AAO"/>
</dbReference>
<dbReference type="Proteomes" id="UP000188354">
    <property type="component" value="Chromosome LG17"/>
</dbReference>
<evidence type="ECO:0000256" key="4">
    <source>
        <dbReference type="ARBA" id="ARBA00010609"/>
    </source>
</evidence>
<comment type="cofactor">
    <cofactor evidence="1">
        <name>Cu cation</name>
        <dbReference type="ChEBI" id="CHEBI:23378"/>
    </cofactor>
</comment>
<dbReference type="PANTHER" id="PTHR22715:SF1">
    <property type="entry name" value="DNA BINDING PROTEIN"/>
    <property type="match status" value="1"/>
</dbReference>
<dbReference type="PROSITE" id="PS00079">
    <property type="entry name" value="MULTICOPPER_OXIDASE1"/>
    <property type="match status" value="1"/>
</dbReference>
<evidence type="ECO:0000259" key="20">
    <source>
        <dbReference type="Pfam" id="PF07731"/>
    </source>
</evidence>
<keyword evidence="13" id="KW-1015">Disulfide bond</keyword>
<dbReference type="InterPro" id="IPR036322">
    <property type="entry name" value="WD40_repeat_dom_sf"/>
</dbReference>
<dbReference type="Gene3D" id="3.30.160.360">
    <property type="match status" value="1"/>
</dbReference>
<dbReference type="InterPro" id="IPR034259">
    <property type="entry name" value="CuRO_1_AAO"/>
</dbReference>
<comment type="subunit">
    <text evidence="5">Dimer.</text>
</comment>
<evidence type="ECO:0000256" key="12">
    <source>
        <dbReference type="ARBA" id="ARBA00023008"/>
    </source>
</evidence>
<dbReference type="Pfam" id="PF00394">
    <property type="entry name" value="Cu-oxidase"/>
    <property type="match status" value="1"/>
</dbReference>
<dbReference type="InterPro" id="IPR011707">
    <property type="entry name" value="Cu-oxidase-like_N"/>
</dbReference>
<evidence type="ECO:0000256" key="6">
    <source>
        <dbReference type="ARBA" id="ARBA00012301"/>
    </source>
</evidence>
<proteinExistence type="inferred from homology"/>
<dbReference type="Pfam" id="PF05965">
    <property type="entry name" value="FYRC"/>
    <property type="match status" value="1"/>
</dbReference>
<name>A0A1J7G0P8_LUPAN</name>
<dbReference type="Pfam" id="PF07731">
    <property type="entry name" value="Cu-oxidase_2"/>
    <property type="match status" value="1"/>
</dbReference>
<dbReference type="InterPro" id="IPR001117">
    <property type="entry name" value="Cu-oxidase_2nd"/>
</dbReference>
<dbReference type="FunFam" id="2.60.40.420:FF:000060">
    <property type="entry name" value="L-ascorbate oxidase"/>
    <property type="match status" value="1"/>
</dbReference>
<evidence type="ECO:0000259" key="21">
    <source>
        <dbReference type="Pfam" id="PF07732"/>
    </source>
</evidence>
<dbReference type="InterPro" id="IPR003889">
    <property type="entry name" value="FYrich_C"/>
</dbReference>
<evidence type="ECO:0000256" key="11">
    <source>
        <dbReference type="ARBA" id="ARBA00023002"/>
    </source>
</evidence>
<dbReference type="PROSITE" id="PS51543">
    <property type="entry name" value="FYRC"/>
    <property type="match status" value="1"/>
</dbReference>
<dbReference type="NCBIfam" id="TIGR03388">
    <property type="entry name" value="ascorbase"/>
    <property type="match status" value="1"/>
</dbReference>
<reference evidence="22 23" key="1">
    <citation type="journal article" date="2017" name="Plant Biotechnol. J.">
        <title>A comprehensive draft genome sequence for lupin (Lupinus angustifolius), an emerging health food: insights into plant-microbe interactions and legume evolution.</title>
        <authorList>
            <person name="Hane J.K."/>
            <person name="Ming Y."/>
            <person name="Kamphuis L.G."/>
            <person name="Nelson M.N."/>
            <person name="Garg G."/>
            <person name="Atkins C.A."/>
            <person name="Bayer P.E."/>
            <person name="Bravo A."/>
            <person name="Bringans S."/>
            <person name="Cannon S."/>
            <person name="Edwards D."/>
            <person name="Foley R."/>
            <person name="Gao L.L."/>
            <person name="Harrison M.J."/>
            <person name="Huang W."/>
            <person name="Hurgobin B."/>
            <person name="Li S."/>
            <person name="Liu C.W."/>
            <person name="McGrath A."/>
            <person name="Morahan G."/>
            <person name="Murray J."/>
            <person name="Weller J."/>
            <person name="Jian J."/>
            <person name="Singh K.B."/>
        </authorList>
    </citation>
    <scope>NUCLEOTIDE SEQUENCE [LARGE SCALE GENOMIC DNA]</scope>
    <source>
        <strain evidence="23">cv. Tanjil</strain>
        <tissue evidence="22">Whole plant</tissue>
    </source>
</reference>
<dbReference type="FunFam" id="2.60.40.420:FF:000058">
    <property type="entry name" value="L-ascorbate oxidase"/>
    <property type="match status" value="1"/>
</dbReference>
<sequence>MKKIIVENEKSDEDDDGIEIVSIGSLYKGPWDKKFWTTSRGKDRYPYPIGYRVIRAHNGNTYKLEIHQGLNGPTFSISSDDGISISGKTPDFAWGEFQKKGCPRTKIWHGKRLSSKMDGLEFFGFKNPFIQRLLRELVADINGIAERSLVSSNFGDGMSRAEHDNCAIDLGTHPDLLLCLERPHITGKRSRHEIKSKSSYREVRPHSQELTCRRASNVKNDKNLGQGSSTTHSGSDEEIGLRNHIGVSSSLQVISPASESNTGISSKNGLLLNPMPLSDDKKVGSIPSKLPSGFINSKNCKTTEINAKLSTEEEPIHGSHDAELKMSSSLKTSDDKILIQSCFEESKGRIGIDLCAPDTLDFEQENTDEVAPSNLDENAYSGTACGITSGDFLNPEHEVFNSNSNPSSDKGDFDSSGQDVAKSMISLLLPQAVPLLRNVSMNKKSIISPADMSPSRVNSKKVQNEVGYKLDVPLFDVVVVAKDEYEEQGEKIHGPNTELSSDTHNSELMKSIVFDSFEYSPCEEDFKTEQAILSSDISEAGRTSFNKGQVPICDLPKGSSMCASGLEFKDSPQDGDASIPDSILPDMSPVDKIISERSNDACSDLKENPVHASFNLMQKELLTAHDFTEGISNAVSDVTPHRMETLAEAQDEGVIKTSKVERKIMSSSKLPKYVYTRRKFRKAAPLQGNCSLEESTKHGKFELGTPPVMHTAEATLHPTETIQMDTSNGKPCEPYDSAHLHVETPQTHSVFLGGQNNLVELNPTSSQNPNPMACENKCSGSKEANYISEPTPDRKQELKNDLGSNVKFVGSYLHPKPVSSLLLNMREGEIHICVLCGLPMDQYRTLFTYKVAVKEPGLGCPSVMAHTSILLPDPKYNFMRDIMMERSGVQLTPDGQCIVLLGSIKTPSCRLNISTACTSACCSEKNALKIVRVEHGYVSVVATLTTVDVVHCILVCEPNRLVSVGESGRLQVWVMNSTWSEKVENSIIPADDSIFPGIVELKRVPKCAHLVVGRNSFGEFSLWDIAKLNCVSNFSASKNPIIEFYPISLFHWQTKGPDFCYLSIEDQANKLLEATNLWHSQQRETCSFSPPDKDVAMWLLASTASEFDSSHSHVSTSSHCNTHRARSWRLALLVNNSISFGSPLDPRATGIGVSGGHGIMSTSDGLVHMWELSRGSKIGTLHRFRDGSVTCVATDDWRGGALGVAGDGAKVRHYKFDVEYMIKKPDCLEHVVMGINGHFPGPTIRAEVGDTLHIVLTNKLHTEGTVIHWHGIRQLGTPWADGTAAISQCAINPGETFHYRFIVDKAGTYFYHGHYGMQRVAGLYGSLIVDLPKGQNESFHYDAQFNLLLSDFYHTTSQQQQLALSSKPLRWIGEPQTLLINGRGQFNCSIAAKFTNTTLPQCHLKSGEECAPQILHVEPNKTYRIRIASTTSLASLNLAISNHKLIVVEADGNYVQPFEVENIDIYSGETYSVLLTTNQNPNKNYWLSIGVRAREPKTPQALTILNYKTISPSIFPSSPPPITPLWNDFDLSKSFTKKIIAKIGTPKPPKKSNHRVLLLNTQNNYNGFTKWSINNVSLTLPTTPYLGSIRFNLNNAFNTKPPPEKFPIDYDIMNPPLNPNTTIGNGVYMFQLGEVVDVILQNANRLNGKGSEIHPWHLHGHDFWVLGYGEGKFKQGDEKKFNLTHAPLRNTAVIFPYGWTALRFRADNPGVWAFHCHIEPHLHMGMGVIFAEGVHKLKKIPTEALTCGLTAKMFLKNGQH</sequence>